<dbReference type="AlphaFoldDB" id="A0A4Z2EK61"/>
<dbReference type="Pfam" id="PF25763">
    <property type="entry name" value="Aurora-A_bind_CEP192"/>
    <property type="match status" value="1"/>
</dbReference>
<comment type="caution">
    <text evidence="2">The sequence shown here is derived from an EMBL/GenBank/DDBJ whole genome shotgun (WGS) entry which is preliminary data.</text>
</comment>
<dbReference type="Proteomes" id="UP000314294">
    <property type="component" value="Unassembled WGS sequence"/>
</dbReference>
<name>A0A4Z2EK61_9TELE</name>
<dbReference type="EMBL" id="SRLO01006380">
    <property type="protein sequence ID" value="TNN28834.1"/>
    <property type="molecule type" value="Genomic_DNA"/>
</dbReference>
<feature type="compositionally biased region" description="Polar residues" evidence="1">
    <location>
        <begin position="58"/>
        <end position="95"/>
    </location>
</feature>
<organism evidence="2 3">
    <name type="scientific">Liparis tanakae</name>
    <name type="common">Tanaka's snailfish</name>
    <dbReference type="NCBI Taxonomy" id="230148"/>
    <lineage>
        <taxon>Eukaryota</taxon>
        <taxon>Metazoa</taxon>
        <taxon>Chordata</taxon>
        <taxon>Craniata</taxon>
        <taxon>Vertebrata</taxon>
        <taxon>Euteleostomi</taxon>
        <taxon>Actinopterygii</taxon>
        <taxon>Neopterygii</taxon>
        <taxon>Teleostei</taxon>
        <taxon>Neoteleostei</taxon>
        <taxon>Acanthomorphata</taxon>
        <taxon>Eupercaria</taxon>
        <taxon>Perciformes</taxon>
        <taxon>Cottioidei</taxon>
        <taxon>Cottales</taxon>
        <taxon>Liparidae</taxon>
        <taxon>Liparis</taxon>
    </lineage>
</organism>
<dbReference type="GO" id="GO:0051298">
    <property type="term" value="P:centrosome duplication"/>
    <property type="evidence" value="ECO:0007669"/>
    <property type="project" value="InterPro"/>
</dbReference>
<protein>
    <submittedName>
        <fullName evidence="2">Uncharacterized protein</fullName>
    </submittedName>
</protein>
<dbReference type="GO" id="GO:0071539">
    <property type="term" value="P:protein localization to centrosome"/>
    <property type="evidence" value="ECO:0007669"/>
    <property type="project" value="InterPro"/>
</dbReference>
<evidence type="ECO:0000313" key="3">
    <source>
        <dbReference type="Proteomes" id="UP000314294"/>
    </source>
</evidence>
<dbReference type="InterPro" id="IPR057662">
    <property type="entry name" value="CEP192_Aurora-A_bind"/>
</dbReference>
<dbReference type="OrthoDB" id="67059at2759"/>
<dbReference type="GO" id="GO:0000242">
    <property type="term" value="C:pericentriolar material"/>
    <property type="evidence" value="ECO:0007669"/>
    <property type="project" value="TreeGrafter"/>
</dbReference>
<proteinExistence type="predicted"/>
<reference evidence="2 3" key="1">
    <citation type="submission" date="2019-03" db="EMBL/GenBank/DDBJ databases">
        <title>First draft genome of Liparis tanakae, snailfish: a comprehensive survey of snailfish specific genes.</title>
        <authorList>
            <person name="Kim W."/>
            <person name="Song I."/>
            <person name="Jeong J.-H."/>
            <person name="Kim D."/>
            <person name="Kim S."/>
            <person name="Ryu S."/>
            <person name="Song J.Y."/>
            <person name="Lee S.K."/>
        </authorList>
    </citation>
    <scope>NUCLEOTIDE SEQUENCE [LARGE SCALE GENOMIC DNA]</scope>
    <source>
        <tissue evidence="2">Muscle</tissue>
    </source>
</reference>
<dbReference type="PANTHER" id="PTHR16029:SF11">
    <property type="entry name" value="CENTROSOMAL PROTEIN OF 192 KDA"/>
    <property type="match status" value="1"/>
</dbReference>
<feature type="region of interest" description="Disordered" evidence="1">
    <location>
        <begin position="53"/>
        <end position="121"/>
    </location>
</feature>
<sequence length="259" mass="28706">MGDRVGPVGLGGASCSQRLHPVNWSMALDRQEALDAMESTAGLRRPQDSAHLTFTHAPGTQGSFHLPQASDSASEDGNNPFSTSLEPKYFSQSFHQDQEDSDDAWNHGPDRPETEFEQGASAAHGVVYQDEEGQWVTDLAYYSSFEKEVDGKTPGDVSHFQNEDFVPAGDAMVKLAQDEEEFEKEHQFMQVPISPGVLSLVVRGDASRLPAAALRFILSAVMENLEKSWKKRTLPFKSLGSLRKKKKKAQFFPMKMTLN</sequence>
<dbReference type="GO" id="GO:0005737">
    <property type="term" value="C:cytoplasm"/>
    <property type="evidence" value="ECO:0007669"/>
    <property type="project" value="TreeGrafter"/>
</dbReference>
<evidence type="ECO:0000256" key="1">
    <source>
        <dbReference type="SAM" id="MobiDB-lite"/>
    </source>
</evidence>
<accession>A0A4Z2EK61</accession>
<evidence type="ECO:0000313" key="2">
    <source>
        <dbReference type="EMBL" id="TNN28834.1"/>
    </source>
</evidence>
<dbReference type="GO" id="GO:0090307">
    <property type="term" value="P:mitotic spindle assembly"/>
    <property type="evidence" value="ECO:0007669"/>
    <property type="project" value="TreeGrafter"/>
</dbReference>
<dbReference type="InterPro" id="IPR039103">
    <property type="entry name" value="Spd-2/CEP192"/>
</dbReference>
<gene>
    <name evidence="2" type="ORF">EYF80_061018</name>
</gene>
<dbReference type="GO" id="GO:0019901">
    <property type="term" value="F:protein kinase binding"/>
    <property type="evidence" value="ECO:0007669"/>
    <property type="project" value="TreeGrafter"/>
</dbReference>
<dbReference type="GO" id="GO:0090222">
    <property type="term" value="P:centrosome-templated microtubule nucleation"/>
    <property type="evidence" value="ECO:0007669"/>
    <property type="project" value="InterPro"/>
</dbReference>
<keyword evidence="3" id="KW-1185">Reference proteome</keyword>
<dbReference type="PROSITE" id="PS51257">
    <property type="entry name" value="PROKAR_LIPOPROTEIN"/>
    <property type="match status" value="1"/>
</dbReference>
<dbReference type="PANTHER" id="PTHR16029">
    <property type="entry name" value="CENTROSOMAL PROTEIN OF 192 KDA"/>
    <property type="match status" value="1"/>
</dbReference>
<feature type="compositionally biased region" description="Basic and acidic residues" evidence="1">
    <location>
        <begin position="104"/>
        <end position="114"/>
    </location>
</feature>
<dbReference type="GO" id="GO:0005814">
    <property type="term" value="C:centriole"/>
    <property type="evidence" value="ECO:0007669"/>
    <property type="project" value="TreeGrafter"/>
</dbReference>